<keyword evidence="3" id="KW-1185">Reference proteome</keyword>
<dbReference type="InterPro" id="IPR037401">
    <property type="entry name" value="SnoaL-like"/>
</dbReference>
<proteinExistence type="predicted"/>
<gene>
    <name evidence="2" type="ORF">GCM10010531_07340</name>
</gene>
<dbReference type="Pfam" id="PF12680">
    <property type="entry name" value="SnoaL_2"/>
    <property type="match status" value="1"/>
</dbReference>
<reference evidence="3" key="1">
    <citation type="journal article" date="2019" name="Int. J. Syst. Evol. Microbiol.">
        <title>The Global Catalogue of Microorganisms (GCM) 10K type strain sequencing project: providing services to taxonomists for standard genome sequencing and annotation.</title>
        <authorList>
            <consortium name="The Broad Institute Genomics Platform"/>
            <consortium name="The Broad Institute Genome Sequencing Center for Infectious Disease"/>
            <person name="Wu L."/>
            <person name="Ma J."/>
        </authorList>
    </citation>
    <scope>NUCLEOTIDE SEQUENCE [LARGE SCALE GENOMIC DNA]</scope>
    <source>
        <strain evidence="3">JCM 15614</strain>
    </source>
</reference>
<name>A0ABP6NUH9_9ACTN</name>
<dbReference type="EMBL" id="BAAAVV010000001">
    <property type="protein sequence ID" value="GAA3158456.1"/>
    <property type="molecule type" value="Genomic_DNA"/>
</dbReference>
<sequence length="145" mass="16330">MTDHPPTMLHRLQQAIDAHDLDALVALFAADYRNETPVHPARGFAGRDQVRANWTHILAAVPDLRAVLLRWAEGSPEDPALWAEWDWSGNRADGSVLRMRGVTVLGLDRQRHQDVVRWARFYMEPVDDDGSGVAEAVRRTMGAVR</sequence>
<feature type="domain" description="SnoaL-like" evidence="1">
    <location>
        <begin position="11"/>
        <end position="107"/>
    </location>
</feature>
<comment type="caution">
    <text evidence="2">The sequence shown here is derived from an EMBL/GenBank/DDBJ whole genome shotgun (WGS) entry which is preliminary data.</text>
</comment>
<dbReference type="Proteomes" id="UP001499924">
    <property type="component" value="Unassembled WGS sequence"/>
</dbReference>
<protein>
    <recommendedName>
        <fullName evidence="1">SnoaL-like domain-containing protein</fullName>
    </recommendedName>
</protein>
<evidence type="ECO:0000259" key="1">
    <source>
        <dbReference type="Pfam" id="PF12680"/>
    </source>
</evidence>
<evidence type="ECO:0000313" key="3">
    <source>
        <dbReference type="Proteomes" id="UP001499924"/>
    </source>
</evidence>
<dbReference type="Gene3D" id="3.10.450.50">
    <property type="match status" value="1"/>
</dbReference>
<evidence type="ECO:0000313" key="2">
    <source>
        <dbReference type="EMBL" id="GAA3158456.1"/>
    </source>
</evidence>
<dbReference type="SUPFAM" id="SSF54427">
    <property type="entry name" value="NTF2-like"/>
    <property type="match status" value="1"/>
</dbReference>
<organism evidence="2 3">
    <name type="scientific">Blastococcus jejuensis</name>
    <dbReference type="NCBI Taxonomy" id="351224"/>
    <lineage>
        <taxon>Bacteria</taxon>
        <taxon>Bacillati</taxon>
        <taxon>Actinomycetota</taxon>
        <taxon>Actinomycetes</taxon>
        <taxon>Geodermatophilales</taxon>
        <taxon>Geodermatophilaceae</taxon>
        <taxon>Blastococcus</taxon>
    </lineage>
</organism>
<dbReference type="RefSeq" id="WP_344687171.1">
    <property type="nucleotide sequence ID" value="NZ_BAAAVV010000001.1"/>
</dbReference>
<accession>A0ABP6NUH9</accession>
<dbReference type="InterPro" id="IPR032710">
    <property type="entry name" value="NTF2-like_dom_sf"/>
</dbReference>